<dbReference type="PANTHER" id="PTHR10472:SF5">
    <property type="entry name" value="D-AMINOACYL-TRNA DEACYLASE 1"/>
    <property type="match status" value="1"/>
</dbReference>
<dbReference type="Gene3D" id="3.50.80.10">
    <property type="entry name" value="D-tyrosyl-tRNA(Tyr) deacylase"/>
    <property type="match status" value="1"/>
</dbReference>
<dbReference type="Pfam" id="PF02580">
    <property type="entry name" value="Tyr_Deacylase"/>
    <property type="match status" value="1"/>
</dbReference>
<dbReference type="GO" id="GO:0005737">
    <property type="term" value="C:cytoplasm"/>
    <property type="evidence" value="ECO:0007669"/>
    <property type="project" value="InterPro"/>
</dbReference>
<reference evidence="2" key="1">
    <citation type="submission" date="2018-05" db="EMBL/GenBank/DDBJ databases">
        <authorList>
            <person name="Lanie J.A."/>
            <person name="Ng W.-L."/>
            <person name="Kazmierczak K.M."/>
            <person name="Andrzejewski T.M."/>
            <person name="Davidsen T.M."/>
            <person name="Wayne K.J."/>
            <person name="Tettelin H."/>
            <person name="Glass J.I."/>
            <person name="Rusch D."/>
            <person name="Podicherti R."/>
            <person name="Tsui H.-C.T."/>
            <person name="Winkler M.E."/>
        </authorList>
    </citation>
    <scope>NUCLEOTIDE SEQUENCE</scope>
</reference>
<dbReference type="CDD" id="cd00563">
    <property type="entry name" value="Dtyr_deacylase"/>
    <property type="match status" value="1"/>
</dbReference>
<gene>
    <name evidence="2" type="ORF">METZ01_LOCUS474326</name>
</gene>
<dbReference type="FunFam" id="3.50.80.10:FF:000001">
    <property type="entry name" value="D-aminoacyl-tRNA deacylase"/>
    <property type="match status" value="1"/>
</dbReference>
<proteinExistence type="inferred from homology"/>
<evidence type="ECO:0000313" key="2">
    <source>
        <dbReference type="EMBL" id="SVE21472.1"/>
    </source>
</evidence>
<organism evidence="2">
    <name type="scientific">marine metagenome</name>
    <dbReference type="NCBI Taxonomy" id="408172"/>
    <lineage>
        <taxon>unclassified sequences</taxon>
        <taxon>metagenomes</taxon>
        <taxon>ecological metagenomes</taxon>
    </lineage>
</organism>
<dbReference type="NCBIfam" id="TIGR00256">
    <property type="entry name" value="D-aminoacyl-tRNA deacylase"/>
    <property type="match status" value="1"/>
</dbReference>
<accession>A0A383BNJ3</accession>
<dbReference type="PANTHER" id="PTHR10472">
    <property type="entry name" value="D-TYROSYL-TRNA TYR DEACYLASE"/>
    <property type="match status" value="1"/>
</dbReference>
<dbReference type="AlphaFoldDB" id="A0A383BNJ3"/>
<evidence type="ECO:0008006" key="3">
    <source>
        <dbReference type="Google" id="ProtNLM"/>
    </source>
</evidence>
<dbReference type="InterPro" id="IPR023509">
    <property type="entry name" value="DTD-like_sf"/>
</dbReference>
<dbReference type="HAMAP" id="MF_00518">
    <property type="entry name" value="Deacylase_Dtd"/>
    <property type="match status" value="1"/>
</dbReference>
<dbReference type="SUPFAM" id="SSF69500">
    <property type="entry name" value="DTD-like"/>
    <property type="match status" value="1"/>
</dbReference>
<protein>
    <recommendedName>
        <fullName evidence="3">D-aminoacyl-tRNA deacylase</fullName>
    </recommendedName>
</protein>
<dbReference type="EMBL" id="UINC01201915">
    <property type="protein sequence ID" value="SVE21472.1"/>
    <property type="molecule type" value="Genomic_DNA"/>
</dbReference>
<name>A0A383BNJ3_9ZZZZ</name>
<sequence length="145" mass="15763">MKLVLQRVARASVTVDGETVAKISRGILILFGAEKNDEPGQIEFLADKTANLRIFPDENGKMNLSCRDIQGEILVVSQFTLAGDCSKGRRPGFDGAAPPDLAESLYHQFIRAVSGSRLRVQGGKFGADMQVDLVNDGPVTFILER</sequence>
<dbReference type="GO" id="GO:0051500">
    <property type="term" value="F:D-tyrosyl-tRNA(Tyr) deacylase activity"/>
    <property type="evidence" value="ECO:0007669"/>
    <property type="project" value="TreeGrafter"/>
</dbReference>
<dbReference type="InterPro" id="IPR003732">
    <property type="entry name" value="Daa-tRNA_deacyls_DTD"/>
</dbReference>
<evidence type="ECO:0000256" key="1">
    <source>
        <dbReference type="ARBA" id="ARBA00009673"/>
    </source>
</evidence>
<comment type="similarity">
    <text evidence="1">Belongs to the DTD family.</text>
</comment>